<organism evidence="1">
    <name type="scientific">viral metagenome</name>
    <dbReference type="NCBI Taxonomy" id="1070528"/>
    <lineage>
        <taxon>unclassified sequences</taxon>
        <taxon>metagenomes</taxon>
        <taxon>organismal metagenomes</taxon>
    </lineage>
</organism>
<name>A0A6C0DJ57_9ZZZZ</name>
<accession>A0A6C0DJ57</accession>
<dbReference type="EMBL" id="MN739626">
    <property type="protein sequence ID" value="QHT16557.1"/>
    <property type="molecule type" value="Genomic_DNA"/>
</dbReference>
<proteinExistence type="predicted"/>
<protein>
    <submittedName>
        <fullName evidence="1">Uncharacterized protein</fullName>
    </submittedName>
</protein>
<evidence type="ECO:0000313" key="1">
    <source>
        <dbReference type="EMBL" id="QHT16557.1"/>
    </source>
</evidence>
<sequence>MIIGILVCKNTGNLGDWYQSGASLYLWWCYFNKPDTFLVFLNNVINTSRLDKYDVMFIDRDRISESIKPLNNEKVILLCNAWWMQAINKRLDFPPPDWIIPIYTSVHISKPELLSSPKVINHFKKYEPIGCRDLSTFRLFKDKNIAAEFSGCLTTIFNLRDDALGFKITKDYQGVEVENDLLVPISKDSIKMTQKVKGSADMQSIILAIQSTYNLLFAKNTTTSRLHVWLPLISNGANCILINKKTGQQFKEGDSDNQGQSVNRFTGIIDLVNWPGFSYFKQKFLNETLVKIDMATKPYR</sequence>
<reference evidence="1" key="1">
    <citation type="journal article" date="2020" name="Nature">
        <title>Giant virus diversity and host interactions through global metagenomics.</title>
        <authorList>
            <person name="Schulz F."/>
            <person name="Roux S."/>
            <person name="Paez-Espino D."/>
            <person name="Jungbluth S."/>
            <person name="Walsh D.A."/>
            <person name="Denef V.J."/>
            <person name="McMahon K.D."/>
            <person name="Konstantinidis K.T."/>
            <person name="Eloe-Fadrosh E.A."/>
            <person name="Kyrpides N.C."/>
            <person name="Woyke T."/>
        </authorList>
    </citation>
    <scope>NUCLEOTIDE SEQUENCE</scope>
    <source>
        <strain evidence="1">GVMAG-M-3300023174-189</strain>
    </source>
</reference>
<dbReference type="AlphaFoldDB" id="A0A6C0DJ57"/>